<reference evidence="6 7" key="1">
    <citation type="journal article" date="2022" name="Genome Biol. Evol.">
        <title>Host diet, physiology and behaviors set the stage for Lachnospiraceae cladogenesis.</title>
        <authorList>
            <person name="Vera-Ponce De Leon A."/>
            <person name="Schneider M."/>
            <person name="Jahnes B.C."/>
            <person name="Sadowski V."/>
            <person name="Camuy-Velez L.A."/>
            <person name="Duan J."/>
            <person name="Sabree Z.L."/>
        </authorList>
    </citation>
    <scope>NUCLEOTIDE SEQUENCE [LARGE SCALE GENOMIC DNA]</scope>
    <source>
        <strain evidence="6 7">PAL113</strain>
    </source>
</reference>
<dbReference type="RefSeq" id="WP_262067429.1">
    <property type="nucleotide sequence ID" value="NZ_JAMXOD010000036.1"/>
</dbReference>
<comment type="subcellular location">
    <subcellularLocation>
        <location evidence="1">Cell envelope</location>
    </subcellularLocation>
</comment>
<dbReference type="PANTHER" id="PTHR46847">
    <property type="entry name" value="D-ALLOSE-BINDING PERIPLASMIC PROTEIN-RELATED"/>
    <property type="match status" value="1"/>
</dbReference>
<dbReference type="Pfam" id="PF13407">
    <property type="entry name" value="Peripla_BP_4"/>
    <property type="match status" value="1"/>
</dbReference>
<dbReference type="SUPFAM" id="SSF53822">
    <property type="entry name" value="Periplasmic binding protein-like I"/>
    <property type="match status" value="1"/>
</dbReference>
<proteinExistence type="inferred from homology"/>
<dbReference type="InterPro" id="IPR025997">
    <property type="entry name" value="SBP_2_dom"/>
</dbReference>
<evidence type="ECO:0000256" key="4">
    <source>
        <dbReference type="SAM" id="SignalP"/>
    </source>
</evidence>
<evidence type="ECO:0000259" key="5">
    <source>
        <dbReference type="Pfam" id="PF13407"/>
    </source>
</evidence>
<feature type="domain" description="Periplasmic binding protein" evidence="5">
    <location>
        <begin position="33"/>
        <end position="286"/>
    </location>
</feature>
<dbReference type="PANTHER" id="PTHR46847:SF1">
    <property type="entry name" value="D-ALLOSE-BINDING PERIPLASMIC PROTEIN-RELATED"/>
    <property type="match status" value="1"/>
</dbReference>
<evidence type="ECO:0000256" key="1">
    <source>
        <dbReference type="ARBA" id="ARBA00004196"/>
    </source>
</evidence>
<dbReference type="Proteomes" id="UP001523566">
    <property type="component" value="Unassembled WGS sequence"/>
</dbReference>
<dbReference type="InterPro" id="IPR028082">
    <property type="entry name" value="Peripla_BP_I"/>
</dbReference>
<protein>
    <submittedName>
        <fullName evidence="6">Substrate-binding domain-containing protein</fullName>
    </submittedName>
</protein>
<gene>
    <name evidence="6" type="ORF">NK125_14765</name>
</gene>
<evidence type="ECO:0000256" key="3">
    <source>
        <dbReference type="ARBA" id="ARBA00022729"/>
    </source>
</evidence>
<keyword evidence="3 4" id="KW-0732">Signal</keyword>
<comment type="similarity">
    <text evidence="2">Belongs to the bacterial solute-binding protein 2 family.</text>
</comment>
<evidence type="ECO:0000256" key="2">
    <source>
        <dbReference type="ARBA" id="ARBA00007639"/>
    </source>
</evidence>
<feature type="chain" id="PRO_5045249793" evidence="4">
    <location>
        <begin position="26"/>
        <end position="320"/>
    </location>
</feature>
<evidence type="ECO:0000313" key="7">
    <source>
        <dbReference type="Proteomes" id="UP001523566"/>
    </source>
</evidence>
<keyword evidence="7" id="KW-1185">Reference proteome</keyword>
<dbReference type="Gene3D" id="3.40.50.2300">
    <property type="match status" value="2"/>
</dbReference>
<feature type="signal peptide" evidence="4">
    <location>
        <begin position="1"/>
        <end position="25"/>
    </location>
</feature>
<comment type="caution">
    <text evidence="6">The sequence shown here is derived from an EMBL/GenBank/DDBJ whole genome shotgun (WGS) entry which is preliminary data.</text>
</comment>
<name>A0ABT1EDD9_9FIRM</name>
<sequence length="320" mass="35190">MKGKCKKIVGVLVALLLLLSGCAEQEGYEKSYIAVIPKYAHSDYFREVAKGVNIAAIEYSVTTSFEGAKNEEDYQTQNDLIDRAVEAGADAIVLSAIDYNKSVESLEKAHKAGVKIISIDSGVNFDDVYQTIESDNYETGKQAAEEMLSLRRGEVKVGIVNFDKNSANGIERERGFRERMEQEERVTIVDAINTVSNVSEATDEVVEMLQAHADINSMVAFNEFTSLGAGYAVKELQLGNQVDVVAVDNSIPSIGMVETGEIDKLLVQNPFAMGYLGIESAVNAIKNVEPTQKHVYTSALVVDRNNLYDVDSQRFVFPFD</sequence>
<accession>A0ABT1EDD9</accession>
<dbReference type="PROSITE" id="PS51257">
    <property type="entry name" value="PROKAR_LIPOPROTEIN"/>
    <property type="match status" value="1"/>
</dbReference>
<dbReference type="EMBL" id="JAMZFW010000036">
    <property type="protein sequence ID" value="MCP1103661.1"/>
    <property type="molecule type" value="Genomic_DNA"/>
</dbReference>
<organism evidence="6 7">
    <name type="scientific">Aequitasia blattaphilus</name>
    <dbReference type="NCBI Taxonomy" id="2949332"/>
    <lineage>
        <taxon>Bacteria</taxon>
        <taxon>Bacillati</taxon>
        <taxon>Bacillota</taxon>
        <taxon>Clostridia</taxon>
        <taxon>Lachnospirales</taxon>
        <taxon>Lachnospiraceae</taxon>
        <taxon>Aequitasia</taxon>
    </lineage>
</organism>
<evidence type="ECO:0000313" key="6">
    <source>
        <dbReference type="EMBL" id="MCP1103661.1"/>
    </source>
</evidence>